<evidence type="ECO:0000256" key="1">
    <source>
        <dbReference type="ARBA" id="ARBA00007215"/>
    </source>
</evidence>
<proteinExistence type="inferred from homology"/>
<dbReference type="InterPro" id="IPR036915">
    <property type="entry name" value="Cyclin-like_sf"/>
</dbReference>
<name>A0A175YDT3_DAUCS</name>
<evidence type="ECO:0000313" key="6">
    <source>
        <dbReference type="EMBL" id="KZM81804.1"/>
    </source>
</evidence>
<keyword evidence="2" id="KW-0132">Cell division</keyword>
<dbReference type="AlphaFoldDB" id="A0A175YDT3"/>
<keyword evidence="4" id="KW-0131">Cell cycle</keyword>
<reference evidence="6" key="1">
    <citation type="journal article" date="2016" name="Nat. Genet.">
        <title>A high-quality carrot genome assembly provides new insights into carotenoid accumulation and asterid genome evolution.</title>
        <authorList>
            <person name="Iorizzo M."/>
            <person name="Ellison S."/>
            <person name="Senalik D."/>
            <person name="Zeng P."/>
            <person name="Satapoomin P."/>
            <person name="Huang J."/>
            <person name="Bowman M."/>
            <person name="Iovene M."/>
            <person name="Sanseverino W."/>
            <person name="Cavagnaro P."/>
            <person name="Yildiz M."/>
            <person name="Macko-Podgorni A."/>
            <person name="Moranska E."/>
            <person name="Grzebelus E."/>
            <person name="Grzebelus D."/>
            <person name="Ashrafi H."/>
            <person name="Zheng Z."/>
            <person name="Cheng S."/>
            <person name="Spooner D."/>
            <person name="Van Deynze A."/>
            <person name="Simon P."/>
        </authorList>
    </citation>
    <scope>NUCLEOTIDE SEQUENCE [LARGE SCALE GENOMIC DNA]</scope>
    <source>
        <tissue evidence="6">Leaf</tissue>
    </source>
</reference>
<evidence type="ECO:0000256" key="5">
    <source>
        <dbReference type="PIRNR" id="PIRNR027110"/>
    </source>
</evidence>
<dbReference type="PANTHER" id="PTHR15615">
    <property type="match status" value="1"/>
</dbReference>
<dbReference type="PIRSF" id="PIRSF027110">
    <property type="entry name" value="PREG"/>
    <property type="match status" value="1"/>
</dbReference>
<keyword evidence="3 5" id="KW-0195">Cyclin</keyword>
<dbReference type="GO" id="GO:0019901">
    <property type="term" value="F:protein kinase binding"/>
    <property type="evidence" value="ECO:0007669"/>
    <property type="project" value="UniProtKB-UniRule"/>
</dbReference>
<dbReference type="STRING" id="79200.A0A175YDT3"/>
<dbReference type="EMBL" id="CP093351">
    <property type="protein sequence ID" value="WOH14374.1"/>
    <property type="molecule type" value="Genomic_DNA"/>
</dbReference>
<gene>
    <name evidence="6" type="ORF">DCAR_029417</name>
    <name evidence="7" type="ORF">DCAR_0933893</name>
</gene>
<dbReference type="OrthoDB" id="337735at2759"/>
<dbReference type="GO" id="GO:0051301">
    <property type="term" value="P:cell division"/>
    <property type="evidence" value="ECO:0007669"/>
    <property type="project" value="UniProtKB-UniRule"/>
</dbReference>
<dbReference type="InterPro" id="IPR013922">
    <property type="entry name" value="Cyclin_PHO80-like"/>
</dbReference>
<reference evidence="7" key="2">
    <citation type="submission" date="2022-03" db="EMBL/GenBank/DDBJ databases">
        <title>Draft title - Genomic analysis of global carrot germplasm unveils the trajectory of domestication and the origin of high carotenoid orange carrot.</title>
        <authorList>
            <person name="Iorizzo M."/>
            <person name="Ellison S."/>
            <person name="Senalik D."/>
            <person name="Macko-Podgorni A."/>
            <person name="Grzebelus D."/>
            <person name="Bostan H."/>
            <person name="Rolling W."/>
            <person name="Curaba J."/>
            <person name="Simon P."/>
        </authorList>
    </citation>
    <scope>NUCLEOTIDE SEQUENCE</scope>
    <source>
        <tissue evidence="7">Leaf</tissue>
    </source>
</reference>
<sequence length="190" mass="21614">MGKQLAKDKEMGSSTYLRLGLESCNKAVSEPPKIFSILCFVLEKSIRKNEKLLKSSKCKNMATIFHSSIAPGVSIKQYIERIFKYSNCSPSCLVVAYIYMDKFLQQVGDRLTSLNVHRLLITSIVLAAKYVEDECYSNGYYAKVGGVSKEEMNRMEMRFLVSIDFRLHVTLETFNRYCSQLEIEQSAAGK</sequence>
<keyword evidence="8" id="KW-1185">Reference proteome</keyword>
<dbReference type="PANTHER" id="PTHR15615:SF80">
    <property type="entry name" value="CYCLIN"/>
    <property type="match status" value="1"/>
</dbReference>
<evidence type="ECO:0000256" key="3">
    <source>
        <dbReference type="ARBA" id="ARBA00023127"/>
    </source>
</evidence>
<protein>
    <recommendedName>
        <fullName evidence="5">Cyclin</fullName>
    </recommendedName>
</protein>
<dbReference type="EMBL" id="LNRQ01000009">
    <property type="protein sequence ID" value="KZM81804.1"/>
    <property type="molecule type" value="Genomic_DNA"/>
</dbReference>
<dbReference type="Proteomes" id="UP000077755">
    <property type="component" value="Chromosome 9"/>
</dbReference>
<evidence type="ECO:0000313" key="8">
    <source>
        <dbReference type="Proteomes" id="UP000077755"/>
    </source>
</evidence>
<dbReference type="OMA" id="DPVTIFH"/>
<comment type="similarity">
    <text evidence="1">Belongs to the cyclin family. Cyclin U/P subfamily.</text>
</comment>
<evidence type="ECO:0000256" key="4">
    <source>
        <dbReference type="ARBA" id="ARBA00023306"/>
    </source>
</evidence>
<evidence type="ECO:0000313" key="7">
    <source>
        <dbReference type="EMBL" id="WOH14374.1"/>
    </source>
</evidence>
<dbReference type="InterPro" id="IPR012389">
    <property type="entry name" value="Cyclin_P/U"/>
</dbReference>
<dbReference type="Pfam" id="PF08613">
    <property type="entry name" value="Cyclin"/>
    <property type="match status" value="1"/>
</dbReference>
<organism evidence="6">
    <name type="scientific">Daucus carota subsp. sativus</name>
    <name type="common">Carrot</name>
    <dbReference type="NCBI Taxonomy" id="79200"/>
    <lineage>
        <taxon>Eukaryota</taxon>
        <taxon>Viridiplantae</taxon>
        <taxon>Streptophyta</taxon>
        <taxon>Embryophyta</taxon>
        <taxon>Tracheophyta</taxon>
        <taxon>Spermatophyta</taxon>
        <taxon>Magnoliopsida</taxon>
        <taxon>eudicotyledons</taxon>
        <taxon>Gunneridae</taxon>
        <taxon>Pentapetalae</taxon>
        <taxon>asterids</taxon>
        <taxon>campanulids</taxon>
        <taxon>Apiales</taxon>
        <taxon>Apiaceae</taxon>
        <taxon>Apioideae</taxon>
        <taxon>Scandiceae</taxon>
        <taxon>Daucinae</taxon>
        <taxon>Daucus</taxon>
        <taxon>Daucus sect. Daucus</taxon>
    </lineage>
</organism>
<dbReference type="Gramene" id="KZM81804">
    <property type="protein sequence ID" value="KZM81804"/>
    <property type="gene ID" value="DCAR_029417"/>
</dbReference>
<evidence type="ECO:0000256" key="2">
    <source>
        <dbReference type="ARBA" id="ARBA00022618"/>
    </source>
</evidence>
<dbReference type="Gene3D" id="1.10.472.10">
    <property type="entry name" value="Cyclin-like"/>
    <property type="match status" value="1"/>
</dbReference>
<dbReference type="SUPFAM" id="SSF47954">
    <property type="entry name" value="Cyclin-like"/>
    <property type="match status" value="1"/>
</dbReference>
<accession>A0A175YDT3</accession>